<gene>
    <name evidence="8" type="ORF">GPECTOR_74g694</name>
</gene>
<dbReference type="Pfam" id="PF07974">
    <property type="entry name" value="EGF_2"/>
    <property type="match status" value="1"/>
</dbReference>
<proteinExistence type="inferred from homology"/>
<dbReference type="GO" id="GO:0000139">
    <property type="term" value="C:Golgi membrane"/>
    <property type="evidence" value="ECO:0007669"/>
    <property type="project" value="UniProtKB-SubCell"/>
</dbReference>
<keyword evidence="9" id="KW-1185">Reference proteome</keyword>
<sequence length="806" mass="87977">MLLAYYRDHAYNNETVRHIEGVGQAAFFKRVSALYSELSGEPCSDRQIKTHITKLRNNELRLYGCKRGNVFAAQIACFLASDEGRHVTQLLQSPEDPVTIFREVSVGAFSAAAIMAQAELAAGSLEEYQIPPLSERLFNIRQSFVPGPRTGHAVWPQEVLDAWRCVLLAGDQFGKQQLRFECHLGCHKVNELCLVLESDLSYELYHAGAIARLPPDGPALKVLSTQEALCDVLHFAQQCRPCDCPRHRGGPACEVELELEPLNQRCHKMGYPGLESCVSEANKCFNGCQGRGKCVAGFCHCRPGFFGADCALSMGPHGKPELLADQGYKPRARGPRVYMYELPPDMTVWRNDLRADRPTGHFFIERLIATGARVADGDSADWYFIPVRIRTTGDGPHLAAAVRYIRATHPWWNRTMGHRHFVIVTGDMGRAESERDHLSANVTFVTHWGLYRDKPFSNWRASHRNATDIVLPVFLGANKLNVMGIFKSRNHPKFATHAPEELRRGDGPTFFFAGRICGDHSRPRLDGVWPHCETARSVGYSGGTRQKMQAALAGCVPVVIADNVLEAFEPYVDWNTFGVRLREDDIPNLHTILESIGPEEYARKLGRLRCAAQHMAFSTVTGGFMGEDGRYDAYETLLEILRAKAAHPHAPPEQLRSLDPQLDAFLDCRAHLLPAAQPGTAAGATDGTSAVDESASMEGDVGAEGEVEAEGATATEGEVEAEGAKAVAAAKDGGAGGAGGAGARGGGGGGGSWTEPWLCSVSPYDVQDTAVVMCRQLRHKGAGPLYGGMMCAAAPQNMTACVRPWP</sequence>
<evidence type="ECO:0000256" key="1">
    <source>
        <dbReference type="ARBA" id="ARBA00004323"/>
    </source>
</evidence>
<dbReference type="PROSITE" id="PS00022">
    <property type="entry name" value="EGF_1"/>
    <property type="match status" value="1"/>
</dbReference>
<evidence type="ECO:0000256" key="3">
    <source>
        <dbReference type="ARBA" id="ARBA00023034"/>
    </source>
</evidence>
<feature type="region of interest" description="Disordered" evidence="5">
    <location>
        <begin position="678"/>
        <end position="724"/>
    </location>
</feature>
<dbReference type="InterPro" id="IPR013111">
    <property type="entry name" value="EGF_extracell"/>
</dbReference>
<comment type="subcellular location">
    <subcellularLocation>
        <location evidence="1">Golgi apparatus membrane</location>
        <topology evidence="1">Single-pass type II membrane protein</topology>
    </subcellularLocation>
</comment>
<evidence type="ECO:0000259" key="6">
    <source>
        <dbReference type="PROSITE" id="PS00022"/>
    </source>
</evidence>
<organism evidence="8 9">
    <name type="scientific">Gonium pectorale</name>
    <name type="common">Green alga</name>
    <dbReference type="NCBI Taxonomy" id="33097"/>
    <lineage>
        <taxon>Eukaryota</taxon>
        <taxon>Viridiplantae</taxon>
        <taxon>Chlorophyta</taxon>
        <taxon>core chlorophytes</taxon>
        <taxon>Chlorophyceae</taxon>
        <taxon>CS clade</taxon>
        <taxon>Chlamydomonadales</taxon>
        <taxon>Volvocaceae</taxon>
        <taxon>Gonium</taxon>
    </lineage>
</organism>
<dbReference type="PROSITE" id="PS01186">
    <property type="entry name" value="EGF_2"/>
    <property type="match status" value="1"/>
</dbReference>
<dbReference type="EMBL" id="LSYV01000075">
    <property type="protein sequence ID" value="KXZ44080.1"/>
    <property type="molecule type" value="Genomic_DNA"/>
</dbReference>
<dbReference type="PANTHER" id="PTHR11062">
    <property type="entry name" value="EXOSTOSIN HEPARAN SULFATE GLYCOSYLTRANSFERASE -RELATED"/>
    <property type="match status" value="1"/>
</dbReference>
<dbReference type="Proteomes" id="UP000075714">
    <property type="component" value="Unassembled WGS sequence"/>
</dbReference>
<keyword evidence="4" id="KW-1015">Disulfide bond</keyword>
<keyword evidence="3" id="KW-0333">Golgi apparatus</keyword>
<accession>A0A150G455</accession>
<protein>
    <recommendedName>
        <fullName evidence="6 7">EGF-like domain-containing protein</fullName>
    </recommendedName>
</protein>
<feature type="domain" description="EGF-like" evidence="6 7">
    <location>
        <begin position="299"/>
        <end position="310"/>
    </location>
</feature>
<evidence type="ECO:0000259" key="7">
    <source>
        <dbReference type="PROSITE" id="PS01186"/>
    </source>
</evidence>
<dbReference type="Gene3D" id="2.10.25.10">
    <property type="entry name" value="Laminin"/>
    <property type="match status" value="1"/>
</dbReference>
<dbReference type="InterPro" id="IPR040911">
    <property type="entry name" value="Exostosin_GT47"/>
</dbReference>
<dbReference type="PANTHER" id="PTHR11062:SF376">
    <property type="entry name" value="EXOSTOSIN FAMILY PROTEIN"/>
    <property type="match status" value="1"/>
</dbReference>
<comment type="similarity">
    <text evidence="2">Belongs to the glycosyltransferase 47 family.</text>
</comment>
<dbReference type="InterPro" id="IPR000742">
    <property type="entry name" value="EGF"/>
</dbReference>
<dbReference type="AlphaFoldDB" id="A0A150G455"/>
<evidence type="ECO:0000256" key="5">
    <source>
        <dbReference type="SAM" id="MobiDB-lite"/>
    </source>
</evidence>
<evidence type="ECO:0000313" key="8">
    <source>
        <dbReference type="EMBL" id="KXZ44080.1"/>
    </source>
</evidence>
<evidence type="ECO:0000313" key="9">
    <source>
        <dbReference type="Proteomes" id="UP000075714"/>
    </source>
</evidence>
<comment type="caution">
    <text evidence="8">The sequence shown here is derived from an EMBL/GenBank/DDBJ whole genome shotgun (WGS) entry which is preliminary data.</text>
</comment>
<dbReference type="Pfam" id="PF03016">
    <property type="entry name" value="Exostosin_GT47"/>
    <property type="match status" value="1"/>
</dbReference>
<dbReference type="GO" id="GO:0016757">
    <property type="term" value="F:glycosyltransferase activity"/>
    <property type="evidence" value="ECO:0007669"/>
    <property type="project" value="InterPro"/>
</dbReference>
<name>A0A150G455_GONPE</name>
<dbReference type="OrthoDB" id="527242at2759"/>
<evidence type="ECO:0000256" key="4">
    <source>
        <dbReference type="ARBA" id="ARBA00023157"/>
    </source>
</evidence>
<feature type="compositionally biased region" description="Low complexity" evidence="5">
    <location>
        <begin position="678"/>
        <end position="690"/>
    </location>
</feature>
<dbReference type="InterPro" id="IPR004263">
    <property type="entry name" value="Exostosin"/>
</dbReference>
<evidence type="ECO:0000256" key="2">
    <source>
        <dbReference type="ARBA" id="ARBA00010271"/>
    </source>
</evidence>
<dbReference type="STRING" id="33097.A0A150G455"/>
<reference evidence="9" key="1">
    <citation type="journal article" date="2016" name="Nat. Commun.">
        <title>The Gonium pectorale genome demonstrates co-option of cell cycle regulation during the evolution of multicellularity.</title>
        <authorList>
            <person name="Hanschen E.R."/>
            <person name="Marriage T.N."/>
            <person name="Ferris P.J."/>
            <person name="Hamaji T."/>
            <person name="Toyoda A."/>
            <person name="Fujiyama A."/>
            <person name="Neme R."/>
            <person name="Noguchi H."/>
            <person name="Minakuchi Y."/>
            <person name="Suzuki M."/>
            <person name="Kawai-Toyooka H."/>
            <person name="Smith D.R."/>
            <person name="Sparks H."/>
            <person name="Anderson J."/>
            <person name="Bakaric R."/>
            <person name="Luria V."/>
            <person name="Karger A."/>
            <person name="Kirschner M.W."/>
            <person name="Durand P.M."/>
            <person name="Michod R.E."/>
            <person name="Nozaki H."/>
            <person name="Olson B.J."/>
        </authorList>
    </citation>
    <scope>NUCLEOTIDE SEQUENCE [LARGE SCALE GENOMIC DNA]</scope>
    <source>
        <strain evidence="9">NIES-2863</strain>
    </source>
</reference>